<evidence type="ECO:0000256" key="2">
    <source>
        <dbReference type="SAM" id="MobiDB-lite"/>
    </source>
</evidence>
<feature type="compositionally biased region" description="Low complexity" evidence="2">
    <location>
        <begin position="467"/>
        <end position="486"/>
    </location>
</feature>
<feature type="coiled-coil region" evidence="1">
    <location>
        <begin position="273"/>
        <end position="314"/>
    </location>
</feature>
<keyword evidence="4" id="KW-1185">Reference proteome</keyword>
<feature type="non-terminal residue" evidence="3">
    <location>
        <position position="623"/>
    </location>
</feature>
<organism evidence="3 4">
    <name type="scientific">Chrysochromulina tobinii</name>
    <dbReference type="NCBI Taxonomy" id="1460289"/>
    <lineage>
        <taxon>Eukaryota</taxon>
        <taxon>Haptista</taxon>
        <taxon>Haptophyta</taxon>
        <taxon>Prymnesiophyceae</taxon>
        <taxon>Prymnesiales</taxon>
        <taxon>Chrysochromulinaceae</taxon>
        <taxon>Chrysochromulina</taxon>
    </lineage>
</organism>
<name>A0A0M0K0K8_9EUKA</name>
<comment type="caution">
    <text evidence="3">The sequence shown here is derived from an EMBL/GenBank/DDBJ whole genome shotgun (WGS) entry which is preliminary data.</text>
</comment>
<reference evidence="4" key="1">
    <citation type="journal article" date="2015" name="PLoS Genet.">
        <title>Genome Sequence and Transcriptome Analyses of Chrysochromulina tobin: Metabolic Tools for Enhanced Algal Fitness in the Prominent Order Prymnesiales (Haptophyceae).</title>
        <authorList>
            <person name="Hovde B.T."/>
            <person name="Deodato C.R."/>
            <person name="Hunsperger H.M."/>
            <person name="Ryken S.A."/>
            <person name="Yost W."/>
            <person name="Jha R.K."/>
            <person name="Patterson J."/>
            <person name="Monnat R.J. Jr."/>
            <person name="Barlow S.B."/>
            <person name="Starkenburg S.R."/>
            <person name="Cattolico R.A."/>
        </authorList>
    </citation>
    <scope>NUCLEOTIDE SEQUENCE</scope>
    <source>
        <strain evidence="4">CCMP291</strain>
    </source>
</reference>
<feature type="coiled-coil region" evidence="1">
    <location>
        <begin position="184"/>
        <end position="230"/>
    </location>
</feature>
<dbReference type="Proteomes" id="UP000037460">
    <property type="component" value="Unassembled WGS sequence"/>
</dbReference>
<feature type="region of interest" description="Disordered" evidence="2">
    <location>
        <begin position="467"/>
        <end position="518"/>
    </location>
</feature>
<accession>A0A0M0K0K8</accession>
<proteinExistence type="predicted"/>
<gene>
    <name evidence="3" type="ORF">Ctob_003134</name>
</gene>
<feature type="coiled-coil region" evidence="1">
    <location>
        <begin position="71"/>
        <end position="105"/>
    </location>
</feature>
<sequence length="623" mass="67951">MLRETDSEYSAKHVEIIYRERVRREKEKAMQVQLDLEDQLHKKTNLDMLLKRALKEKADLLVKNTALTSENVFMKLEKAKLEKATAKLQAELKALQARADELERALTLTDVMQEVLRLQRLMAEKSAALDETRAVHADTVRALALLQDSAEDMAARLQRSVPRARLRWQCSRLTVTLGLRRKALRDAEADAEDVRCESVATEQQASRKAVDKALEERDAISNKLDDEMEKTQLLSTALSQASESVAALRKQEGSLVMTAREAYLKMNELDAYVQREVAEAQQSKDVADKLRAELQRARWEIAQAAETEAKLREQLYLEQARAKNADEALETARGHAGIDPDELRLRAKTAAAEAAAATQAAIELSHKSLREAAEARAEREALAARCRDARAAHASGRKRYTSTRAAPLRLRAAPSGAGGAVVGSTARSAALTPSALNSLIYTLADPAPLPNSKIAALTTTPLAPRSALATSPLAPPASSARPRTPLENALNTPLALGRPPTPGRRSTGSLMPARPSGQVATGLIPHKMERVWTPPSGVAGGPPASLPIVRHRSTIFVASPPSAALASGYMAEKPRLRSVSINWRHHRRQSALCMPCPTLPWPHLMPMTMPPVVSGTHDEAAGS</sequence>
<evidence type="ECO:0000256" key="1">
    <source>
        <dbReference type="SAM" id="Coils"/>
    </source>
</evidence>
<dbReference type="EMBL" id="JWZX01001780">
    <property type="protein sequence ID" value="KOO32416.1"/>
    <property type="molecule type" value="Genomic_DNA"/>
</dbReference>
<evidence type="ECO:0000313" key="3">
    <source>
        <dbReference type="EMBL" id="KOO32416.1"/>
    </source>
</evidence>
<keyword evidence="1" id="KW-0175">Coiled coil</keyword>
<dbReference type="AlphaFoldDB" id="A0A0M0K0K8"/>
<protein>
    <submittedName>
        <fullName evidence="3">Uncharacterized protein</fullName>
    </submittedName>
</protein>
<evidence type="ECO:0000313" key="4">
    <source>
        <dbReference type="Proteomes" id="UP000037460"/>
    </source>
</evidence>